<feature type="chain" id="PRO_5045786994" description="Gram-positive cocci surface proteins LPxTG domain-containing protein" evidence="2">
    <location>
        <begin position="27"/>
        <end position="234"/>
    </location>
</feature>
<organism evidence="3 4">
    <name type="scientific">Enterococcus wangshanyuanii</name>
    <dbReference type="NCBI Taxonomy" id="2005703"/>
    <lineage>
        <taxon>Bacteria</taxon>
        <taxon>Bacillati</taxon>
        <taxon>Bacillota</taxon>
        <taxon>Bacilli</taxon>
        <taxon>Lactobacillales</taxon>
        <taxon>Enterococcaceae</taxon>
        <taxon>Enterococcus</taxon>
    </lineage>
</organism>
<keyword evidence="1" id="KW-0812">Transmembrane</keyword>
<evidence type="ECO:0000256" key="2">
    <source>
        <dbReference type="SAM" id="SignalP"/>
    </source>
</evidence>
<accession>A0ABQ1PSL8</accession>
<name>A0ABQ1PSL8_9ENTE</name>
<protein>
    <recommendedName>
        <fullName evidence="5">Gram-positive cocci surface proteins LPxTG domain-containing protein</fullName>
    </recommendedName>
</protein>
<feature type="signal peptide" evidence="2">
    <location>
        <begin position="1"/>
        <end position="26"/>
    </location>
</feature>
<evidence type="ECO:0008006" key="5">
    <source>
        <dbReference type="Google" id="ProtNLM"/>
    </source>
</evidence>
<dbReference type="EMBL" id="BMKI01000014">
    <property type="protein sequence ID" value="GGD03004.1"/>
    <property type="molecule type" value="Genomic_DNA"/>
</dbReference>
<gene>
    <name evidence="3" type="ORF">GCM10011573_35600</name>
</gene>
<comment type="caution">
    <text evidence="3">The sequence shown here is derived from an EMBL/GenBank/DDBJ whole genome shotgun (WGS) entry which is preliminary data.</text>
</comment>
<evidence type="ECO:0000256" key="1">
    <source>
        <dbReference type="SAM" id="Phobius"/>
    </source>
</evidence>
<keyword evidence="1" id="KW-0472">Membrane</keyword>
<dbReference type="Proteomes" id="UP000630615">
    <property type="component" value="Unassembled WGS sequence"/>
</dbReference>
<dbReference type="RefSeq" id="WP_088271903.1">
    <property type="nucleotide sequence ID" value="NZ_BMKI01000014.1"/>
</dbReference>
<reference evidence="4" key="1">
    <citation type="journal article" date="2019" name="Int. J. Syst. Evol. Microbiol.">
        <title>The Global Catalogue of Microorganisms (GCM) 10K type strain sequencing project: providing services to taxonomists for standard genome sequencing and annotation.</title>
        <authorList>
            <consortium name="The Broad Institute Genomics Platform"/>
            <consortium name="The Broad Institute Genome Sequencing Center for Infectious Disease"/>
            <person name="Wu L."/>
            <person name="Ma J."/>
        </authorList>
    </citation>
    <scope>NUCLEOTIDE SEQUENCE [LARGE SCALE GENOMIC DNA]</scope>
    <source>
        <strain evidence="4">CGMCC 1.15942</strain>
    </source>
</reference>
<proteinExistence type="predicted"/>
<keyword evidence="2" id="KW-0732">Signal</keyword>
<evidence type="ECO:0000313" key="3">
    <source>
        <dbReference type="EMBL" id="GGD03004.1"/>
    </source>
</evidence>
<keyword evidence="1" id="KW-1133">Transmembrane helix</keyword>
<keyword evidence="4" id="KW-1185">Reference proteome</keyword>
<sequence>MKKKYKLCLFFLVVLFFNICPVMSQAQELPSGMVVGDDKGISVRKDGRYLVQVNDVLPGKKWHTTISMMNMEKDIPYKLSMLISSPRVTGILDLSEAIQMKITYQSKLVYEGPVSGITKERNLQNAPLDLGVFKAGDSRAMEVDFWISGEYTNKDFSKKNVMENDWIFYAVKAKASTNVPKDSNNSSKILGLLPKTGEEWRQAILYTCLGLFFLLLILLVWKSDRKKIVDKLNK</sequence>
<evidence type="ECO:0000313" key="4">
    <source>
        <dbReference type="Proteomes" id="UP000630615"/>
    </source>
</evidence>
<feature type="transmembrane region" description="Helical" evidence="1">
    <location>
        <begin position="203"/>
        <end position="221"/>
    </location>
</feature>